<keyword evidence="2" id="KW-1185">Reference proteome</keyword>
<keyword evidence="1" id="KW-0472">Membrane</keyword>
<reference evidence="3" key="1">
    <citation type="submission" date="2016-11" db="UniProtKB">
        <authorList>
            <consortium name="WormBaseParasite"/>
        </authorList>
    </citation>
    <scope>IDENTIFICATION</scope>
</reference>
<evidence type="ECO:0000256" key="1">
    <source>
        <dbReference type="SAM" id="Phobius"/>
    </source>
</evidence>
<organism evidence="2 3">
    <name type="scientific">Heterorhabditis bacteriophora</name>
    <name type="common">Entomopathogenic nematode worm</name>
    <dbReference type="NCBI Taxonomy" id="37862"/>
    <lineage>
        <taxon>Eukaryota</taxon>
        <taxon>Metazoa</taxon>
        <taxon>Ecdysozoa</taxon>
        <taxon>Nematoda</taxon>
        <taxon>Chromadorea</taxon>
        <taxon>Rhabditida</taxon>
        <taxon>Rhabditina</taxon>
        <taxon>Rhabditomorpha</taxon>
        <taxon>Strongyloidea</taxon>
        <taxon>Heterorhabditidae</taxon>
        <taxon>Heterorhabditis</taxon>
    </lineage>
</organism>
<dbReference type="WBParaSite" id="Hba_13190">
    <property type="protein sequence ID" value="Hba_13190"/>
    <property type="gene ID" value="Hba_13190"/>
</dbReference>
<dbReference type="AlphaFoldDB" id="A0A1I7X725"/>
<accession>A0A1I7X725</accession>
<protein>
    <submittedName>
        <fullName evidence="3">Ion_trans domain-containing protein</fullName>
    </submittedName>
</protein>
<proteinExistence type="predicted"/>
<keyword evidence="1" id="KW-0812">Transmembrane</keyword>
<dbReference type="Proteomes" id="UP000095283">
    <property type="component" value="Unplaced"/>
</dbReference>
<name>A0A1I7X725_HETBA</name>
<sequence length="46" mass="5240">MDNCELLAKRGMDGDIFTNVLFMLLFVIFYHAVGLFALTIRSKTLT</sequence>
<evidence type="ECO:0000313" key="2">
    <source>
        <dbReference type="Proteomes" id="UP000095283"/>
    </source>
</evidence>
<evidence type="ECO:0000313" key="3">
    <source>
        <dbReference type="WBParaSite" id="Hba_13190"/>
    </source>
</evidence>
<feature type="transmembrane region" description="Helical" evidence="1">
    <location>
        <begin position="20"/>
        <end position="40"/>
    </location>
</feature>
<keyword evidence="1" id="KW-1133">Transmembrane helix</keyword>